<dbReference type="Proteomes" id="UP000612899">
    <property type="component" value="Unassembled WGS sequence"/>
</dbReference>
<name>A0A8J3QBC8_9ACTN</name>
<gene>
    <name evidence="1" type="ORF">Rhe02_55080</name>
</gene>
<proteinExistence type="predicted"/>
<keyword evidence="2" id="KW-1185">Reference proteome</keyword>
<organism evidence="1 2">
    <name type="scientific">Rhizocola hellebori</name>
    <dbReference type="NCBI Taxonomy" id="1392758"/>
    <lineage>
        <taxon>Bacteria</taxon>
        <taxon>Bacillati</taxon>
        <taxon>Actinomycetota</taxon>
        <taxon>Actinomycetes</taxon>
        <taxon>Micromonosporales</taxon>
        <taxon>Micromonosporaceae</taxon>
        <taxon>Rhizocola</taxon>
    </lineage>
</organism>
<comment type="caution">
    <text evidence="1">The sequence shown here is derived from an EMBL/GenBank/DDBJ whole genome shotgun (WGS) entry which is preliminary data.</text>
</comment>
<dbReference type="InterPro" id="IPR046193">
    <property type="entry name" value="DUF6221"/>
</dbReference>
<sequence>MLTVADTLIDKLKAALDEDERIALRAAGFSPTWSYDRETFTIDSAEGSVAARKAGGSPINDVDGEHIARHDPARALRQVAAHRKLLELHPIYSKPKLGFIAAPDRKDPAVMYEQVGVEYMCGKCDQWRHEEFYHPEPWCDTLLALAEVYGIEVPADVR</sequence>
<protein>
    <submittedName>
        <fullName evidence="1">Uncharacterized protein</fullName>
    </submittedName>
</protein>
<dbReference type="Pfam" id="PF19730">
    <property type="entry name" value="DUF6221"/>
    <property type="match status" value="1"/>
</dbReference>
<dbReference type="EMBL" id="BONY01000036">
    <property type="protein sequence ID" value="GIH07441.1"/>
    <property type="molecule type" value="Genomic_DNA"/>
</dbReference>
<reference evidence="1" key="1">
    <citation type="submission" date="2021-01" db="EMBL/GenBank/DDBJ databases">
        <title>Whole genome shotgun sequence of Rhizocola hellebori NBRC 109834.</title>
        <authorList>
            <person name="Komaki H."/>
            <person name="Tamura T."/>
        </authorList>
    </citation>
    <scope>NUCLEOTIDE SEQUENCE</scope>
    <source>
        <strain evidence="1">NBRC 109834</strain>
    </source>
</reference>
<accession>A0A8J3QBC8</accession>
<evidence type="ECO:0000313" key="2">
    <source>
        <dbReference type="Proteomes" id="UP000612899"/>
    </source>
</evidence>
<dbReference type="AlphaFoldDB" id="A0A8J3QBC8"/>
<evidence type="ECO:0000313" key="1">
    <source>
        <dbReference type="EMBL" id="GIH07441.1"/>
    </source>
</evidence>